<proteinExistence type="predicted"/>
<evidence type="ECO:0000256" key="4">
    <source>
        <dbReference type="ARBA" id="ARBA00004741"/>
    </source>
</evidence>
<dbReference type="GO" id="GO:0009094">
    <property type="term" value="P:L-phenylalanine biosynthetic process"/>
    <property type="evidence" value="ECO:0007669"/>
    <property type="project" value="UniProtKB-KW"/>
</dbReference>
<dbReference type="InterPro" id="IPR045865">
    <property type="entry name" value="ACT-like_dom_sf"/>
</dbReference>
<keyword evidence="9" id="KW-0963">Cytoplasm</keyword>
<comment type="catalytic activity">
    <reaction evidence="18">
        <text>prephenate + H(+) = 3-phenylpyruvate + CO2 + H2O</text>
        <dbReference type="Rhea" id="RHEA:21648"/>
        <dbReference type="ChEBI" id="CHEBI:15377"/>
        <dbReference type="ChEBI" id="CHEBI:15378"/>
        <dbReference type="ChEBI" id="CHEBI:16526"/>
        <dbReference type="ChEBI" id="CHEBI:18005"/>
        <dbReference type="ChEBI" id="CHEBI:29934"/>
        <dbReference type="EC" id="4.2.1.51"/>
    </reaction>
</comment>
<sequence>MDLQEIRKELDVIDRELVKLFEKRMDLSVEVAEYKAETGKPVLDKDRERQKIEAVRALAGDENKQSVEELFTQLMTLSRRLQYRVLAEKGKGPEFDFQMVDSLKLEGARIVYQGIEGAYTQEAALRFFGTDADTYHVKTWEEVMQEVEAGRADYGVLPIENSFAGVIADNYDLLMKYHNHIVAETFLPVNHALLGLPEAELADIRTVYSHAQGLMQCAGFLGSYPDWKKISVENTAVAARKVLEGGDTSEAAIASETAGKLYGLKVLKASVNDSRQNTTRFIIVAKKAIYQKTASKVSICFELPHKSGTLYNMLSHFIYNNVNMVMIESRPIKDRNWEYRFFVDIEGSLSQAPVRNALQGIAQEAANMRIIGNY</sequence>
<dbReference type="AlphaFoldDB" id="A0A9D2HHR9"/>
<feature type="domain" description="Prephenate dehydratase" evidence="21">
    <location>
        <begin position="109"/>
        <end position="286"/>
    </location>
</feature>
<keyword evidence="10" id="KW-0028">Amino-acid biosynthesis</keyword>
<evidence type="ECO:0000256" key="1">
    <source>
        <dbReference type="ARBA" id="ARBA00000824"/>
    </source>
</evidence>
<feature type="domain" description="ACT" evidence="22">
    <location>
        <begin position="298"/>
        <end position="373"/>
    </location>
</feature>
<dbReference type="GO" id="GO:0004106">
    <property type="term" value="F:chorismate mutase activity"/>
    <property type="evidence" value="ECO:0007669"/>
    <property type="project" value="UniProtKB-EC"/>
</dbReference>
<evidence type="ECO:0000259" key="21">
    <source>
        <dbReference type="PROSITE" id="PS51171"/>
    </source>
</evidence>
<reference evidence="23" key="1">
    <citation type="journal article" date="2021" name="PeerJ">
        <title>Extensive microbial diversity within the chicken gut microbiome revealed by metagenomics and culture.</title>
        <authorList>
            <person name="Gilroy R."/>
            <person name="Ravi A."/>
            <person name="Getino M."/>
            <person name="Pursley I."/>
            <person name="Horton D.L."/>
            <person name="Alikhan N.F."/>
            <person name="Baker D."/>
            <person name="Gharbi K."/>
            <person name="Hall N."/>
            <person name="Watson M."/>
            <person name="Adriaenssens E.M."/>
            <person name="Foster-Nyarko E."/>
            <person name="Jarju S."/>
            <person name="Secka A."/>
            <person name="Antonio M."/>
            <person name="Oren A."/>
            <person name="Chaudhuri R.R."/>
            <person name="La Ragione R."/>
            <person name="Hildebrand F."/>
            <person name="Pallen M.J."/>
        </authorList>
    </citation>
    <scope>NUCLEOTIDE SEQUENCE</scope>
    <source>
        <strain evidence="23">CHK178-16964</strain>
    </source>
</reference>
<dbReference type="SUPFAM" id="SSF55021">
    <property type="entry name" value="ACT-like"/>
    <property type="match status" value="1"/>
</dbReference>
<evidence type="ECO:0000256" key="10">
    <source>
        <dbReference type="ARBA" id="ARBA00022605"/>
    </source>
</evidence>
<dbReference type="PROSITE" id="PS51171">
    <property type="entry name" value="PREPHENATE_DEHYDR_3"/>
    <property type="match status" value="1"/>
</dbReference>
<feature type="domain" description="Chorismate mutase" evidence="20">
    <location>
        <begin position="1"/>
        <end position="86"/>
    </location>
</feature>
<evidence type="ECO:0000256" key="16">
    <source>
        <dbReference type="ARBA" id="ARBA00031175"/>
    </source>
</evidence>
<keyword evidence="13" id="KW-0413">Isomerase</keyword>
<evidence type="ECO:0000256" key="15">
    <source>
        <dbReference type="ARBA" id="ARBA00023268"/>
    </source>
</evidence>
<evidence type="ECO:0000256" key="3">
    <source>
        <dbReference type="ARBA" id="ARBA00004496"/>
    </source>
</evidence>
<comment type="pathway">
    <text evidence="5">Metabolic intermediate biosynthesis; prephenate biosynthesis; prephenate from chorismate: step 1/1.</text>
</comment>
<dbReference type="InterPro" id="IPR036979">
    <property type="entry name" value="CM_dom_sf"/>
</dbReference>
<dbReference type="InterPro" id="IPR018528">
    <property type="entry name" value="Preph_deHydtase_CS"/>
</dbReference>
<accession>A0A9D2HHR9</accession>
<gene>
    <name evidence="23" type="primary">pheA</name>
    <name evidence="23" type="ORF">IAA07_02445</name>
</gene>
<comment type="function">
    <text evidence="2">Catalyzes the Claisen rearrangement of chorismate to prephenate and the decarboxylation/dehydration of prephenate to phenylpyruvate.</text>
</comment>
<dbReference type="GO" id="GO:0004664">
    <property type="term" value="F:prephenate dehydratase activity"/>
    <property type="evidence" value="ECO:0007669"/>
    <property type="project" value="UniProtKB-EC"/>
</dbReference>
<dbReference type="InterPro" id="IPR002912">
    <property type="entry name" value="ACT_dom"/>
</dbReference>
<evidence type="ECO:0000256" key="7">
    <source>
        <dbReference type="ARBA" id="ARBA00014401"/>
    </source>
</evidence>
<name>A0A9D2HHR9_9FIRM</name>
<dbReference type="PANTHER" id="PTHR21022:SF19">
    <property type="entry name" value="PREPHENATE DEHYDRATASE-RELATED"/>
    <property type="match status" value="1"/>
</dbReference>
<comment type="pathway">
    <text evidence="4">Amino-acid biosynthesis; L-phenylalanine biosynthesis; phenylpyruvate from prephenate: step 1/1.</text>
</comment>
<evidence type="ECO:0000259" key="22">
    <source>
        <dbReference type="PROSITE" id="PS51671"/>
    </source>
</evidence>
<dbReference type="CDD" id="cd13631">
    <property type="entry name" value="PBP2_Ct-PDT_like"/>
    <property type="match status" value="1"/>
</dbReference>
<evidence type="ECO:0000256" key="18">
    <source>
        <dbReference type="ARBA" id="ARBA00047848"/>
    </source>
</evidence>
<evidence type="ECO:0000256" key="17">
    <source>
        <dbReference type="ARBA" id="ARBA00031520"/>
    </source>
</evidence>
<keyword evidence="11" id="KW-0057">Aromatic amino acid biosynthesis</keyword>
<dbReference type="PROSITE" id="PS51168">
    <property type="entry name" value="CHORISMATE_MUT_2"/>
    <property type="match status" value="1"/>
</dbReference>
<dbReference type="Pfam" id="PF01817">
    <property type="entry name" value="CM_2"/>
    <property type="match status" value="1"/>
</dbReference>
<feature type="site" description="Essential for prephenate dehydratase activity" evidence="19">
    <location>
        <position position="279"/>
    </location>
</feature>
<keyword evidence="14 23" id="KW-0456">Lyase</keyword>
<dbReference type="SMART" id="SM00830">
    <property type="entry name" value="CM_2"/>
    <property type="match status" value="1"/>
</dbReference>
<evidence type="ECO:0000256" key="5">
    <source>
        <dbReference type="ARBA" id="ARBA00004817"/>
    </source>
</evidence>
<evidence type="ECO:0000313" key="24">
    <source>
        <dbReference type="Proteomes" id="UP000823900"/>
    </source>
</evidence>
<dbReference type="Pfam" id="PF00800">
    <property type="entry name" value="PDT"/>
    <property type="match status" value="1"/>
</dbReference>
<keyword evidence="12" id="KW-0584">Phenylalanine biosynthesis</keyword>
<comment type="catalytic activity">
    <reaction evidence="1">
        <text>chorismate = prephenate</text>
        <dbReference type="Rhea" id="RHEA:13897"/>
        <dbReference type="ChEBI" id="CHEBI:29748"/>
        <dbReference type="ChEBI" id="CHEBI:29934"/>
        <dbReference type="EC" id="5.4.99.5"/>
    </reaction>
</comment>
<evidence type="ECO:0000259" key="20">
    <source>
        <dbReference type="PROSITE" id="PS51168"/>
    </source>
</evidence>
<dbReference type="SUPFAM" id="SSF48600">
    <property type="entry name" value="Chorismate mutase II"/>
    <property type="match status" value="1"/>
</dbReference>
<keyword evidence="15" id="KW-0511">Multifunctional enzyme</keyword>
<dbReference type="InterPro" id="IPR002701">
    <property type="entry name" value="CM_II_prokaryot"/>
</dbReference>
<evidence type="ECO:0000256" key="9">
    <source>
        <dbReference type="ARBA" id="ARBA00022490"/>
    </source>
</evidence>
<dbReference type="EMBL" id="DWZA01000021">
    <property type="protein sequence ID" value="HJA70423.1"/>
    <property type="molecule type" value="Genomic_DNA"/>
</dbReference>
<organism evidence="23 24">
    <name type="scientific">Candidatus Lachnoclostridium stercoravium</name>
    <dbReference type="NCBI Taxonomy" id="2838633"/>
    <lineage>
        <taxon>Bacteria</taxon>
        <taxon>Bacillati</taxon>
        <taxon>Bacillota</taxon>
        <taxon>Clostridia</taxon>
        <taxon>Lachnospirales</taxon>
        <taxon>Lachnospiraceae</taxon>
    </lineage>
</organism>
<dbReference type="NCBIfam" id="NF008865">
    <property type="entry name" value="PRK11898.1"/>
    <property type="match status" value="1"/>
</dbReference>
<protein>
    <recommendedName>
        <fullName evidence="7">Bifunctional chorismate mutase/prephenate dehydratase</fullName>
        <ecNumber evidence="6">4.2.1.51</ecNumber>
    </recommendedName>
    <alternativeName>
        <fullName evidence="17">Chorismate mutase-prephenate dehydratase</fullName>
    </alternativeName>
    <alternativeName>
        <fullName evidence="8">Prephenate dehydratase</fullName>
    </alternativeName>
    <alternativeName>
        <fullName evidence="16">p-protein</fullName>
    </alternativeName>
</protein>
<evidence type="ECO:0000256" key="6">
    <source>
        <dbReference type="ARBA" id="ARBA00013147"/>
    </source>
</evidence>
<dbReference type="PIRSF" id="PIRSF001500">
    <property type="entry name" value="Chor_mut_pdt_Ppr"/>
    <property type="match status" value="1"/>
</dbReference>
<dbReference type="PROSITE" id="PS51671">
    <property type="entry name" value="ACT"/>
    <property type="match status" value="1"/>
</dbReference>
<evidence type="ECO:0000256" key="8">
    <source>
        <dbReference type="ARBA" id="ARBA00021872"/>
    </source>
</evidence>
<dbReference type="CDD" id="cd04905">
    <property type="entry name" value="ACT_CM-PDT"/>
    <property type="match status" value="1"/>
</dbReference>
<dbReference type="PANTHER" id="PTHR21022">
    <property type="entry name" value="PREPHENATE DEHYDRATASE P PROTEIN"/>
    <property type="match status" value="1"/>
</dbReference>
<dbReference type="GO" id="GO:0046417">
    <property type="term" value="P:chorismate metabolic process"/>
    <property type="evidence" value="ECO:0007669"/>
    <property type="project" value="InterPro"/>
</dbReference>
<dbReference type="Gene3D" id="1.20.59.10">
    <property type="entry name" value="Chorismate mutase"/>
    <property type="match status" value="1"/>
</dbReference>
<evidence type="ECO:0000256" key="12">
    <source>
        <dbReference type="ARBA" id="ARBA00023222"/>
    </source>
</evidence>
<dbReference type="PROSITE" id="PS00857">
    <property type="entry name" value="PREPHENATE_DEHYDR_1"/>
    <property type="match status" value="1"/>
</dbReference>
<dbReference type="InterPro" id="IPR036263">
    <property type="entry name" value="Chorismate_II_sf"/>
</dbReference>
<dbReference type="Gene3D" id="3.40.190.10">
    <property type="entry name" value="Periplasmic binding protein-like II"/>
    <property type="match status" value="2"/>
</dbReference>
<reference evidence="23" key="2">
    <citation type="submission" date="2021-04" db="EMBL/GenBank/DDBJ databases">
        <authorList>
            <person name="Gilroy R."/>
        </authorList>
    </citation>
    <scope>NUCLEOTIDE SEQUENCE</scope>
    <source>
        <strain evidence="23">CHK178-16964</strain>
    </source>
</reference>
<evidence type="ECO:0000256" key="13">
    <source>
        <dbReference type="ARBA" id="ARBA00023235"/>
    </source>
</evidence>
<comment type="caution">
    <text evidence="23">The sequence shown here is derived from an EMBL/GenBank/DDBJ whole genome shotgun (WGS) entry which is preliminary data.</text>
</comment>
<comment type="subcellular location">
    <subcellularLocation>
        <location evidence="3">Cytoplasm</location>
    </subcellularLocation>
</comment>
<evidence type="ECO:0000256" key="11">
    <source>
        <dbReference type="ARBA" id="ARBA00023141"/>
    </source>
</evidence>
<dbReference type="Proteomes" id="UP000823900">
    <property type="component" value="Unassembled WGS sequence"/>
</dbReference>
<evidence type="ECO:0000256" key="2">
    <source>
        <dbReference type="ARBA" id="ARBA00002364"/>
    </source>
</evidence>
<dbReference type="EC" id="4.2.1.51" evidence="6"/>
<dbReference type="InterPro" id="IPR001086">
    <property type="entry name" value="Preph_deHydtase"/>
</dbReference>
<evidence type="ECO:0000256" key="14">
    <source>
        <dbReference type="ARBA" id="ARBA00023239"/>
    </source>
</evidence>
<evidence type="ECO:0000256" key="19">
    <source>
        <dbReference type="PIRSR" id="PIRSR001500-2"/>
    </source>
</evidence>
<dbReference type="InterPro" id="IPR008242">
    <property type="entry name" value="Chor_mutase/pphenate_deHydtase"/>
</dbReference>
<dbReference type="Gene3D" id="3.30.70.260">
    <property type="match status" value="1"/>
</dbReference>
<dbReference type="SUPFAM" id="SSF53850">
    <property type="entry name" value="Periplasmic binding protein-like II"/>
    <property type="match status" value="1"/>
</dbReference>
<evidence type="ECO:0000313" key="23">
    <source>
        <dbReference type="EMBL" id="HJA70423.1"/>
    </source>
</evidence>
<dbReference type="GO" id="GO:0005737">
    <property type="term" value="C:cytoplasm"/>
    <property type="evidence" value="ECO:0007669"/>
    <property type="project" value="UniProtKB-SubCell"/>
</dbReference>